<comment type="caution">
    <text evidence="3">The sequence shown here is derived from an EMBL/GenBank/DDBJ whole genome shotgun (WGS) entry which is preliminary data.</text>
</comment>
<feature type="region of interest" description="Disordered" evidence="1">
    <location>
        <begin position="120"/>
        <end position="148"/>
    </location>
</feature>
<dbReference type="SUPFAM" id="SSF49777">
    <property type="entry name" value="PEBP-like"/>
    <property type="match status" value="1"/>
</dbReference>
<evidence type="ECO:0000256" key="2">
    <source>
        <dbReference type="SAM" id="SignalP"/>
    </source>
</evidence>
<gene>
    <name evidence="3" type="ORF">V6243_04000</name>
</gene>
<dbReference type="EMBL" id="JBAKAP010000003">
    <property type="protein sequence ID" value="MEL0615983.1"/>
    <property type="molecule type" value="Genomic_DNA"/>
</dbReference>
<accession>A0ABU9GBX7</accession>
<keyword evidence="3" id="KW-0649">Protein kinase inhibitor</keyword>
<reference evidence="3 4" key="1">
    <citation type="submission" date="2024-02" db="EMBL/GenBank/DDBJ databases">
        <title>Bacteria isolated from the canopy kelp, Nereocystis luetkeana.</title>
        <authorList>
            <person name="Pfister C.A."/>
            <person name="Younker I.T."/>
            <person name="Light S.H."/>
        </authorList>
    </citation>
    <scope>NUCLEOTIDE SEQUENCE [LARGE SCALE GENOMIC DNA]</scope>
    <source>
        <strain evidence="3 4">TI.5.07</strain>
    </source>
</reference>
<dbReference type="GO" id="GO:0004860">
    <property type="term" value="F:protein kinase inhibitor activity"/>
    <property type="evidence" value="ECO:0007669"/>
    <property type="project" value="UniProtKB-KW"/>
</dbReference>
<protein>
    <submittedName>
        <fullName evidence="3">YbhB/YbcL family Raf kinase inhibitor-like protein</fullName>
    </submittedName>
</protein>
<dbReference type="CDD" id="cd00865">
    <property type="entry name" value="PEBP_bact_arch"/>
    <property type="match status" value="1"/>
</dbReference>
<dbReference type="InterPro" id="IPR005247">
    <property type="entry name" value="YbhB_YbcL/LppC-like"/>
</dbReference>
<keyword evidence="4" id="KW-1185">Reference proteome</keyword>
<proteinExistence type="predicted"/>
<dbReference type="PANTHER" id="PTHR30289:SF1">
    <property type="entry name" value="PEBP (PHOSPHATIDYLETHANOLAMINE-BINDING PROTEIN) FAMILY PROTEIN"/>
    <property type="match status" value="1"/>
</dbReference>
<dbReference type="Gene3D" id="3.90.280.10">
    <property type="entry name" value="PEBP-like"/>
    <property type="match status" value="1"/>
</dbReference>
<name>A0ABU9GBX7_COBMA</name>
<dbReference type="PANTHER" id="PTHR30289">
    <property type="entry name" value="UNCHARACTERIZED PROTEIN YBCL-RELATED"/>
    <property type="match status" value="1"/>
</dbReference>
<feature type="signal peptide" evidence="2">
    <location>
        <begin position="1"/>
        <end position="36"/>
    </location>
</feature>
<dbReference type="InterPro" id="IPR036610">
    <property type="entry name" value="PEBP-like_sf"/>
</dbReference>
<organism evidence="3 4">
    <name type="scientific">Cobetia marina</name>
    <name type="common">Deleya marina</name>
    <dbReference type="NCBI Taxonomy" id="28258"/>
    <lineage>
        <taxon>Bacteria</taxon>
        <taxon>Pseudomonadati</taxon>
        <taxon>Pseudomonadota</taxon>
        <taxon>Gammaproteobacteria</taxon>
        <taxon>Oceanospirillales</taxon>
        <taxon>Halomonadaceae</taxon>
        <taxon>Cobetia</taxon>
    </lineage>
</organism>
<feature type="chain" id="PRO_5045688124" evidence="2">
    <location>
        <begin position="37"/>
        <end position="200"/>
    </location>
</feature>
<sequence length="200" mass="21448">MIRAWSRALRTSLASGMAVALCVSALAGPLATPALAQGDFTLTSPAFNDDGWLPDDLKCTRDGGDGVTPPLTWGDVPDGTQSLALIMHHYPKGTVEGRDAPSQYWLLWNLPADTHALPRGNPASLGDEGADKDKKRIGYTPPCSPPGPEGSYHDYTITLYALKAPLEALPDHDDMSVNWDTMTEALQGKVLDSSSITFRN</sequence>
<dbReference type="RefSeq" id="WP_341541931.1">
    <property type="nucleotide sequence ID" value="NZ_JBAKAP010000003.1"/>
</dbReference>
<dbReference type="Pfam" id="PF01161">
    <property type="entry name" value="PBP"/>
    <property type="match status" value="1"/>
</dbReference>
<evidence type="ECO:0000256" key="1">
    <source>
        <dbReference type="SAM" id="MobiDB-lite"/>
    </source>
</evidence>
<dbReference type="InterPro" id="IPR008914">
    <property type="entry name" value="PEBP"/>
</dbReference>
<keyword evidence="2" id="KW-0732">Signal</keyword>
<dbReference type="Proteomes" id="UP001378242">
    <property type="component" value="Unassembled WGS sequence"/>
</dbReference>
<evidence type="ECO:0000313" key="4">
    <source>
        <dbReference type="Proteomes" id="UP001378242"/>
    </source>
</evidence>
<evidence type="ECO:0000313" key="3">
    <source>
        <dbReference type="EMBL" id="MEL0615983.1"/>
    </source>
</evidence>